<sequence length="192" mass="20494">MDFGDFDDFNQDNNPFAGSNHYYSNGILNASSTLDTSHLFDGLGGSRIIHSHSGGVNDDLLSSSQDIFSGGNGNGHGSFGTTGGSSSGDSETVVGGFGSRREASFTGGGHIGGFASRTQTHHDVNDAWAIHENSNYNDNGNDITTKKKHAVFPDHDVNDNTDQYLRQSSPLNPSTESLETTHINIKSQQLQQ</sequence>
<gene>
    <name evidence="2" type="ORF">Amon01_000704300</name>
</gene>
<name>A0A9W7DJB4_AMBMO</name>
<feature type="compositionally biased region" description="Gly residues" evidence="1">
    <location>
        <begin position="70"/>
        <end position="86"/>
    </location>
</feature>
<organism evidence="2 3">
    <name type="scientific">Ambrosiozyma monospora</name>
    <name type="common">Yeast</name>
    <name type="synonym">Endomycopsis monosporus</name>
    <dbReference type="NCBI Taxonomy" id="43982"/>
    <lineage>
        <taxon>Eukaryota</taxon>
        <taxon>Fungi</taxon>
        <taxon>Dikarya</taxon>
        <taxon>Ascomycota</taxon>
        <taxon>Saccharomycotina</taxon>
        <taxon>Pichiomycetes</taxon>
        <taxon>Pichiales</taxon>
        <taxon>Pichiaceae</taxon>
        <taxon>Ambrosiozyma</taxon>
    </lineage>
</organism>
<accession>A0A9W7DJB4</accession>
<evidence type="ECO:0000313" key="2">
    <source>
        <dbReference type="EMBL" id="GMG48765.1"/>
    </source>
</evidence>
<dbReference type="Proteomes" id="UP001165063">
    <property type="component" value="Unassembled WGS sequence"/>
</dbReference>
<proteinExistence type="predicted"/>
<keyword evidence="3" id="KW-1185">Reference proteome</keyword>
<dbReference type="AlphaFoldDB" id="A0A9W7DJB4"/>
<evidence type="ECO:0000313" key="3">
    <source>
        <dbReference type="Proteomes" id="UP001165063"/>
    </source>
</evidence>
<reference evidence="2" key="1">
    <citation type="submission" date="2023-04" db="EMBL/GenBank/DDBJ databases">
        <title>Ambrosiozyma monospora NBRC 1965.</title>
        <authorList>
            <person name="Ichikawa N."/>
            <person name="Sato H."/>
            <person name="Tonouchi N."/>
        </authorList>
    </citation>
    <scope>NUCLEOTIDE SEQUENCE</scope>
    <source>
        <strain evidence="2">NBRC 1965</strain>
    </source>
</reference>
<protein>
    <submittedName>
        <fullName evidence="2">Unnamed protein product</fullName>
    </submittedName>
</protein>
<comment type="caution">
    <text evidence="2">The sequence shown here is derived from an EMBL/GenBank/DDBJ whole genome shotgun (WGS) entry which is preliminary data.</text>
</comment>
<dbReference type="EMBL" id="BSXU01004911">
    <property type="protein sequence ID" value="GMG48765.1"/>
    <property type="molecule type" value="Genomic_DNA"/>
</dbReference>
<feature type="region of interest" description="Disordered" evidence="1">
    <location>
        <begin position="67"/>
        <end position="101"/>
    </location>
</feature>
<evidence type="ECO:0000256" key="1">
    <source>
        <dbReference type="SAM" id="MobiDB-lite"/>
    </source>
</evidence>